<sequence>MQKLPFSKKLRTSRTVLGFLAAGALYYVMCREDPRTTADRIRVFLKNQWAGDMVDFVYADNITGYYLPVVPNVVHFVHVGNHSLTLQGAICIRAAWLSQRPRALVLHCQNCTALSLSFYWAHVKKIPGLDLRHLALPKSTFSMKSFLAAQILRNEGGIYVGKDVYLVRSVDGLRHFEMALAWPETGSPRSELIVAHRNARFLALWWDAYRHRLPPHLEAYPEDLRPLLANNFSSAKTALFHRIPIASD</sequence>
<dbReference type="AlphaFoldDB" id="A0AAQ4DH66"/>
<dbReference type="PANTHER" id="PTHR46830">
    <property type="entry name" value="TRANSFERASE, PUTATIVE-RELATED"/>
    <property type="match status" value="1"/>
</dbReference>
<name>A0AAQ4DH66_AMBAM</name>
<dbReference type="Proteomes" id="UP001321473">
    <property type="component" value="Unassembled WGS sequence"/>
</dbReference>
<protein>
    <submittedName>
        <fullName evidence="1">Uncharacterized protein</fullName>
    </submittedName>
</protein>
<reference evidence="1 2" key="1">
    <citation type="journal article" date="2023" name="Arcadia Sci">
        <title>De novo assembly of a long-read Amblyomma americanum tick genome.</title>
        <authorList>
            <person name="Chou S."/>
            <person name="Poskanzer K.E."/>
            <person name="Rollins M."/>
            <person name="Thuy-Boun P.S."/>
        </authorList>
    </citation>
    <scope>NUCLEOTIDE SEQUENCE [LARGE SCALE GENOMIC DNA]</scope>
    <source>
        <strain evidence="1">F_SG_1</strain>
        <tissue evidence="1">Salivary glands</tissue>
    </source>
</reference>
<proteinExistence type="predicted"/>
<dbReference type="EMBL" id="JARKHS020030746">
    <property type="protein sequence ID" value="KAK8761806.1"/>
    <property type="molecule type" value="Genomic_DNA"/>
</dbReference>
<keyword evidence="2" id="KW-1185">Reference proteome</keyword>
<comment type="caution">
    <text evidence="1">The sequence shown here is derived from an EMBL/GenBank/DDBJ whole genome shotgun (WGS) entry which is preliminary data.</text>
</comment>
<accession>A0AAQ4DH66</accession>
<gene>
    <name evidence="1" type="ORF">V5799_026927</name>
</gene>
<dbReference type="PANTHER" id="PTHR46830:SF1">
    <property type="entry name" value="ALPHA-1,4-N-ACETYLGLUCOSAMINYLTRANSFERASE"/>
    <property type="match status" value="1"/>
</dbReference>
<evidence type="ECO:0000313" key="1">
    <source>
        <dbReference type="EMBL" id="KAK8761806.1"/>
    </source>
</evidence>
<organism evidence="1 2">
    <name type="scientific">Amblyomma americanum</name>
    <name type="common">Lone star tick</name>
    <dbReference type="NCBI Taxonomy" id="6943"/>
    <lineage>
        <taxon>Eukaryota</taxon>
        <taxon>Metazoa</taxon>
        <taxon>Ecdysozoa</taxon>
        <taxon>Arthropoda</taxon>
        <taxon>Chelicerata</taxon>
        <taxon>Arachnida</taxon>
        <taxon>Acari</taxon>
        <taxon>Parasitiformes</taxon>
        <taxon>Ixodida</taxon>
        <taxon>Ixodoidea</taxon>
        <taxon>Ixodidae</taxon>
        <taxon>Amblyomminae</taxon>
        <taxon>Amblyomma</taxon>
    </lineage>
</organism>
<evidence type="ECO:0000313" key="2">
    <source>
        <dbReference type="Proteomes" id="UP001321473"/>
    </source>
</evidence>
<feature type="non-terminal residue" evidence="1">
    <location>
        <position position="248"/>
    </location>
</feature>